<sequence>MSDFPPSSQVLVEQLAEVTNAGGDVDQLILSWTARTLIEVDAAARGRRFTWPHHRRLPPHEVPLLSMTHDGHRREAAVQMLSSRSGVASDRLLALRLGDHVRQVRRAAWQALLARPFAPQLNVVVPVLVALRGRVVSSTALDDYARAVEPRLGHALWRDFLEHPDPGTRRWAVTEQITCGMDPATALEQLGREQDLLLVRALVEVAVGRQEIAHSLLSGRTAIGRRRALEVLRASALSVAQIEQRLLDRSSMVRRMAVFRAKDVGVDARTWYRERWTVCQDPRALAGLLDCGDTIPKEEVHVLMGSGGLRAPAPRGAVPGTAGCGA</sequence>
<name>A0A3P1TD39_9ACTN</name>
<reference evidence="1 2" key="1">
    <citation type="submission" date="2018-11" db="EMBL/GenBank/DDBJ databases">
        <title>Genomes From Bacteria Associated with the Canine Oral Cavity: a Test Case for Automated Genome-Based Taxonomic Assignment.</title>
        <authorList>
            <person name="Coil D.A."/>
            <person name="Jospin G."/>
            <person name="Darling A.E."/>
            <person name="Wallis C."/>
            <person name="Davis I.J."/>
            <person name="Harris S."/>
            <person name="Eisen J.A."/>
            <person name="Holcombe L.J."/>
            <person name="O'Flynn C."/>
        </authorList>
    </citation>
    <scope>NUCLEOTIDE SEQUENCE [LARGE SCALE GENOMIC DNA]</scope>
    <source>
        <strain evidence="1 2">OH887_COT-365</strain>
    </source>
</reference>
<accession>A0A3P1TD39</accession>
<proteinExistence type="predicted"/>
<evidence type="ECO:0000313" key="1">
    <source>
        <dbReference type="EMBL" id="RRD07367.1"/>
    </source>
</evidence>
<dbReference type="AlphaFoldDB" id="A0A3P1TD39"/>
<evidence type="ECO:0000313" key="2">
    <source>
        <dbReference type="Proteomes" id="UP000280819"/>
    </source>
</evidence>
<dbReference type="OrthoDB" id="3653459at2"/>
<dbReference type="Proteomes" id="UP000280819">
    <property type="component" value="Unassembled WGS sequence"/>
</dbReference>
<protein>
    <submittedName>
        <fullName evidence="1">Uncharacterized protein</fullName>
    </submittedName>
</protein>
<dbReference type="RefSeq" id="WP_124842514.1">
    <property type="nucleotide sequence ID" value="NZ_RQZG01000001.1"/>
</dbReference>
<dbReference type="EMBL" id="RQZG01000001">
    <property type="protein sequence ID" value="RRD07367.1"/>
    <property type="molecule type" value="Genomic_DNA"/>
</dbReference>
<comment type="caution">
    <text evidence="1">The sequence shown here is derived from an EMBL/GenBank/DDBJ whole genome shotgun (WGS) entry which is preliminary data.</text>
</comment>
<organism evidence="1 2">
    <name type="scientific">Arachnia propionica</name>
    <dbReference type="NCBI Taxonomy" id="1750"/>
    <lineage>
        <taxon>Bacteria</taxon>
        <taxon>Bacillati</taxon>
        <taxon>Actinomycetota</taxon>
        <taxon>Actinomycetes</taxon>
        <taxon>Propionibacteriales</taxon>
        <taxon>Propionibacteriaceae</taxon>
        <taxon>Arachnia</taxon>
    </lineage>
</organism>
<gene>
    <name evidence="1" type="ORF">EII34_02470</name>
</gene>